<protein>
    <submittedName>
        <fullName evidence="4">BRAP2 domain-containing protein</fullName>
    </submittedName>
</protein>
<dbReference type="GO" id="GO:0003676">
    <property type="term" value="F:nucleic acid binding"/>
    <property type="evidence" value="ECO:0007669"/>
    <property type="project" value="InterPro"/>
</dbReference>
<dbReference type="GO" id="GO:0016567">
    <property type="term" value="P:protein ubiquitination"/>
    <property type="evidence" value="ECO:0007669"/>
    <property type="project" value="TreeGrafter"/>
</dbReference>
<feature type="domain" description="BRCA1-associated 2/ETP1 RRM" evidence="2">
    <location>
        <begin position="101"/>
        <end position="192"/>
    </location>
</feature>
<evidence type="ECO:0000259" key="2">
    <source>
        <dbReference type="Pfam" id="PF07576"/>
    </source>
</evidence>
<reference evidence="4" key="1">
    <citation type="submission" date="2016-11" db="UniProtKB">
        <authorList>
            <consortium name="WormBaseParasite"/>
        </authorList>
    </citation>
    <scope>IDENTIFICATION</scope>
</reference>
<name>A0A1I8BRH2_MELHA</name>
<dbReference type="WBParaSite" id="MhA1_Contig511.frz3.gene3">
    <property type="protein sequence ID" value="MhA1_Contig511.frz3.gene3"/>
    <property type="gene ID" value="MhA1_Contig511.frz3.gene3"/>
</dbReference>
<dbReference type="InterPro" id="IPR035979">
    <property type="entry name" value="RBD_domain_sf"/>
</dbReference>
<evidence type="ECO:0000313" key="3">
    <source>
        <dbReference type="Proteomes" id="UP000095281"/>
    </source>
</evidence>
<dbReference type="PANTHER" id="PTHR24007">
    <property type="entry name" value="BRCA1-ASSOCIATED PROTEIN"/>
    <property type="match status" value="1"/>
</dbReference>
<organism evidence="3 4">
    <name type="scientific">Meloidogyne hapla</name>
    <name type="common">Root-knot nematode worm</name>
    <dbReference type="NCBI Taxonomy" id="6305"/>
    <lineage>
        <taxon>Eukaryota</taxon>
        <taxon>Metazoa</taxon>
        <taxon>Ecdysozoa</taxon>
        <taxon>Nematoda</taxon>
        <taxon>Chromadorea</taxon>
        <taxon>Rhabditida</taxon>
        <taxon>Tylenchina</taxon>
        <taxon>Tylenchomorpha</taxon>
        <taxon>Tylenchoidea</taxon>
        <taxon>Meloidogynidae</taxon>
        <taxon>Meloidogyninae</taxon>
        <taxon>Meloidogyne</taxon>
    </lineage>
</organism>
<sequence>MSSTNQKCVKSNEGEKITPTSTKKRYSSVETKRLSKSTKNVLKNEKTNETISIPPIRDLNESSAADPDSKPFYHGNPFVEKHRGVMHLRKENLESSESSQTNNCCMLVMMDIPAFFTCRELVSFVRPSSTQILLMKIVRDETANKYMVAIKFKTPESAIKFYEQYNGIEFNSIEPEKCSLRFVDSIEAEDDSTTFTGLHADPAYGETPTCSVCLERMEEGSNMLLIILW</sequence>
<evidence type="ECO:0000256" key="1">
    <source>
        <dbReference type="SAM" id="MobiDB-lite"/>
    </source>
</evidence>
<dbReference type="InterPro" id="IPR011422">
    <property type="entry name" value="BRAP2/ETP1_RRM"/>
</dbReference>
<dbReference type="Pfam" id="PF07576">
    <property type="entry name" value="BRAP2"/>
    <property type="match status" value="1"/>
</dbReference>
<dbReference type="SUPFAM" id="SSF54928">
    <property type="entry name" value="RNA-binding domain, RBD"/>
    <property type="match status" value="1"/>
</dbReference>
<evidence type="ECO:0000313" key="4">
    <source>
        <dbReference type="WBParaSite" id="MhA1_Contig511.frz3.gene3"/>
    </source>
</evidence>
<dbReference type="PANTHER" id="PTHR24007:SF7">
    <property type="entry name" value="BRCA1-ASSOCIATED PROTEIN"/>
    <property type="match status" value="1"/>
</dbReference>
<keyword evidence="3" id="KW-1185">Reference proteome</keyword>
<accession>A0A1I8BRH2</accession>
<dbReference type="GO" id="GO:0007265">
    <property type="term" value="P:Ras protein signal transduction"/>
    <property type="evidence" value="ECO:0007669"/>
    <property type="project" value="TreeGrafter"/>
</dbReference>
<feature type="region of interest" description="Disordered" evidence="1">
    <location>
        <begin position="1"/>
        <end position="53"/>
    </location>
</feature>
<dbReference type="GO" id="GO:0061630">
    <property type="term" value="F:ubiquitin protein ligase activity"/>
    <property type="evidence" value="ECO:0007669"/>
    <property type="project" value="TreeGrafter"/>
</dbReference>
<dbReference type="AlphaFoldDB" id="A0A1I8BRH2"/>
<proteinExistence type="predicted"/>
<dbReference type="Proteomes" id="UP000095281">
    <property type="component" value="Unplaced"/>
</dbReference>
<dbReference type="GO" id="GO:0005737">
    <property type="term" value="C:cytoplasm"/>
    <property type="evidence" value="ECO:0007669"/>
    <property type="project" value="TreeGrafter"/>
</dbReference>